<dbReference type="HOGENOM" id="CLU_377383_0_0_1"/>
<dbReference type="Gramene" id="Bra037697.1">
    <property type="protein sequence ID" value="Bra037697.1-P"/>
    <property type="gene ID" value="Bra037697"/>
</dbReference>
<dbReference type="Gene3D" id="3.80.10.10">
    <property type="entry name" value="Ribonuclease Inhibitor"/>
    <property type="match status" value="1"/>
</dbReference>
<dbReference type="Gene3D" id="1.20.1280.50">
    <property type="match status" value="1"/>
</dbReference>
<evidence type="ECO:0000256" key="1">
    <source>
        <dbReference type="SAM" id="MobiDB-lite"/>
    </source>
</evidence>
<dbReference type="PANTHER" id="PTHR35483">
    <property type="entry name" value="NUCLEUSENVELOPE PROTEIN"/>
    <property type="match status" value="1"/>
</dbReference>
<keyword evidence="5" id="KW-1185">Reference proteome</keyword>
<dbReference type="InterPro" id="IPR032675">
    <property type="entry name" value="LRR_dom_sf"/>
</dbReference>
<proteinExistence type="predicted"/>
<dbReference type="InterPro" id="IPR036047">
    <property type="entry name" value="F-box-like_dom_sf"/>
</dbReference>
<dbReference type="EnsemblPlants" id="Bra037697.1">
    <property type="protein sequence ID" value="Bra037697.1-P"/>
    <property type="gene ID" value="Bra037697"/>
</dbReference>
<dbReference type="eggNOG" id="ENOG502RYKX">
    <property type="taxonomic scope" value="Eukaryota"/>
</dbReference>
<dbReference type="InterPro" id="IPR053781">
    <property type="entry name" value="F-box_AtFBL13-like"/>
</dbReference>
<dbReference type="InterPro" id="IPR055411">
    <property type="entry name" value="LRR_FXL15/At3g58940/PEG3-like"/>
</dbReference>
<dbReference type="SUPFAM" id="SSF81383">
    <property type="entry name" value="F-box domain"/>
    <property type="match status" value="1"/>
</dbReference>
<evidence type="ECO:0000313" key="4">
    <source>
        <dbReference type="EnsemblPlants" id="Bra037697.1-P"/>
    </source>
</evidence>
<feature type="domain" description="F-box" evidence="3">
    <location>
        <begin position="123"/>
        <end position="163"/>
    </location>
</feature>
<protein>
    <recommendedName>
        <fullName evidence="3">F-box domain-containing protein</fullName>
    </recommendedName>
</protein>
<dbReference type="Pfam" id="PF24758">
    <property type="entry name" value="LRR_At5g56370"/>
    <property type="match status" value="1"/>
</dbReference>
<dbReference type="InParanoid" id="M4F9D4"/>
<dbReference type="SUPFAM" id="SSF52058">
    <property type="entry name" value="L domain-like"/>
    <property type="match status" value="1"/>
</dbReference>
<dbReference type="InterPro" id="IPR001810">
    <property type="entry name" value="F-box_dom"/>
</dbReference>
<reference evidence="4 5" key="1">
    <citation type="journal article" date="2011" name="Nat. Genet.">
        <title>The genome of the mesopolyploid crop species Brassica rapa.</title>
        <authorList>
            <consortium name="Brassica rapa Genome Sequencing Project Consortium"/>
            <person name="Wang X."/>
            <person name="Wang H."/>
            <person name="Wang J."/>
            <person name="Sun R."/>
            <person name="Wu J."/>
            <person name="Liu S."/>
            <person name="Bai Y."/>
            <person name="Mun J.H."/>
            <person name="Bancroft I."/>
            <person name="Cheng F."/>
            <person name="Huang S."/>
            <person name="Li X."/>
            <person name="Hua W."/>
            <person name="Wang J."/>
            <person name="Wang X."/>
            <person name="Freeling M."/>
            <person name="Pires J.C."/>
            <person name="Paterson A.H."/>
            <person name="Chalhoub B."/>
            <person name="Wang B."/>
            <person name="Hayward A."/>
            <person name="Sharpe A.G."/>
            <person name="Park B.S."/>
            <person name="Weisshaar B."/>
            <person name="Liu B."/>
            <person name="Li B."/>
            <person name="Liu B."/>
            <person name="Tong C."/>
            <person name="Song C."/>
            <person name="Duran C."/>
            <person name="Peng C."/>
            <person name="Geng C."/>
            <person name="Koh C."/>
            <person name="Lin C."/>
            <person name="Edwards D."/>
            <person name="Mu D."/>
            <person name="Shen D."/>
            <person name="Soumpourou E."/>
            <person name="Li F."/>
            <person name="Fraser F."/>
            <person name="Conant G."/>
            <person name="Lassalle G."/>
            <person name="King G.J."/>
            <person name="Bonnema G."/>
            <person name="Tang H."/>
            <person name="Wang H."/>
            <person name="Belcram H."/>
            <person name="Zhou H."/>
            <person name="Hirakawa H."/>
            <person name="Abe H."/>
            <person name="Guo H."/>
            <person name="Wang H."/>
            <person name="Jin H."/>
            <person name="Parkin I.A."/>
            <person name="Batley J."/>
            <person name="Kim J.S."/>
            <person name="Just J."/>
            <person name="Li J."/>
            <person name="Xu J."/>
            <person name="Deng J."/>
            <person name="Kim J.A."/>
            <person name="Li J."/>
            <person name="Yu J."/>
            <person name="Meng J."/>
            <person name="Wang J."/>
            <person name="Min J."/>
            <person name="Poulain J."/>
            <person name="Wang J."/>
            <person name="Hatakeyama K."/>
            <person name="Wu K."/>
            <person name="Wang L."/>
            <person name="Fang L."/>
            <person name="Trick M."/>
            <person name="Links M.G."/>
            <person name="Zhao M."/>
            <person name="Jin M."/>
            <person name="Ramchiary N."/>
            <person name="Drou N."/>
            <person name="Berkman P.J."/>
            <person name="Cai Q."/>
            <person name="Huang Q."/>
            <person name="Li R."/>
            <person name="Tabata S."/>
            <person name="Cheng S."/>
            <person name="Zhang S."/>
            <person name="Zhang S."/>
            <person name="Huang S."/>
            <person name="Sato S."/>
            <person name="Sun S."/>
            <person name="Kwon S.J."/>
            <person name="Choi S.R."/>
            <person name="Lee T.H."/>
            <person name="Fan W."/>
            <person name="Zhao X."/>
            <person name="Tan X."/>
            <person name="Xu X."/>
            <person name="Wang Y."/>
            <person name="Qiu Y."/>
            <person name="Yin Y."/>
            <person name="Li Y."/>
            <person name="Du Y."/>
            <person name="Liao Y."/>
            <person name="Lim Y."/>
            <person name="Narusaka Y."/>
            <person name="Wang Y."/>
            <person name="Wang Z."/>
            <person name="Li Z."/>
            <person name="Wang Z."/>
            <person name="Xiong Z."/>
            <person name="Zhang Z."/>
        </authorList>
    </citation>
    <scope>NUCLEOTIDE SEQUENCE [LARGE SCALE GENOMIC DNA]</scope>
    <source>
        <strain evidence="4 5">cv. Chiifu-401-42</strain>
    </source>
</reference>
<sequence length="735" mass="82511">MTKKKWSEPGTRGHGEEDVRGVGALKISTEDLFGVVVFWVSSPAIVSLFSRILVLREESIGKRDEFRLYDVVFHRGFASFDLSFFFFFSGLSRLQRDGGIHNLVNEFDPFTRSGPSLDRISQLPDDLLVKILSSLPTTKDVVATSVLSKQWRSLWKMVPRLKFICERPNDLQGFEDGARMTMLSLQAPYLQSLHLDVSFSQGYIDHHIDLNKLVKIACGLHVRELVIKLLSPGLFIFHSLDECETLETLKLRGSEESITLEVPSPCCLKSLRTLHLEDVVFDDAVMDLLAGCVSLEDLMVSRYGHDDVETFTIAVPTLQDLAIDDEVGEGTCSKYVINSPSLKKLKITASIESGSCMIENAPELVEAKLFIKEVILGESLSSVKRLSLSTHMELEYLQLFTCELKSWNFLMLMLDSCPNLQVLDINSDYHMEIPWTPPNHVHEYLIPLKELNCRQDECFPAEEKLKVRHDFEVNAVREEELGKEMSFTQANCFRPSYHSPVTRIRRAANGVSTSGPIRATASVSTLFSPLLSHRRSGKGKQSSAVCLFGGKDKSNGGGGDEISPWKAIEKAMGKKSVEDMLRDQIQKKDFYDTESGGNAPPRGGGGGGNGGERPEGLGGGEDGGFAGIAEETLQVVLATLGFIFLYTYIINGEELMKLARDYFRFLTGKPKTVRLTRALDGWNRFMDTMSKPREYDEYWLEKAIINTPTWYDSPDKYKQVLKAYVDSKTDEQQFD</sequence>
<keyword evidence="2" id="KW-0812">Transmembrane</keyword>
<dbReference type="STRING" id="51351.M4F9D4"/>
<name>M4F9D4_BRACM</name>
<keyword evidence="2" id="KW-0472">Membrane</keyword>
<evidence type="ECO:0000259" key="3">
    <source>
        <dbReference type="SMART" id="SM00256"/>
    </source>
</evidence>
<feature type="region of interest" description="Disordered" evidence="1">
    <location>
        <begin position="590"/>
        <end position="623"/>
    </location>
</feature>
<reference evidence="4" key="3">
    <citation type="submission" date="2023-03" db="UniProtKB">
        <authorList>
            <consortium name="EnsemblPlants"/>
        </authorList>
    </citation>
    <scope>IDENTIFICATION</scope>
    <source>
        <strain evidence="4">cv. Chiifu-401-42</strain>
    </source>
</reference>
<evidence type="ECO:0000256" key="2">
    <source>
        <dbReference type="SAM" id="Phobius"/>
    </source>
</evidence>
<dbReference type="CDD" id="cd22160">
    <property type="entry name" value="F-box_AtFBL13-like"/>
    <property type="match status" value="1"/>
</dbReference>
<keyword evidence="2" id="KW-1133">Transmembrane helix</keyword>
<feature type="transmembrane region" description="Helical" evidence="2">
    <location>
        <begin position="32"/>
        <end position="54"/>
    </location>
</feature>
<evidence type="ECO:0000313" key="5">
    <source>
        <dbReference type="Proteomes" id="UP000011750"/>
    </source>
</evidence>
<dbReference type="Proteomes" id="UP000011750">
    <property type="component" value="Chromosome A04"/>
</dbReference>
<dbReference type="AlphaFoldDB" id="M4F9D4"/>
<reference evidence="4 5" key="2">
    <citation type="journal article" date="2018" name="Hortic Res">
        <title>Improved Brassica rapa reference genome by single-molecule sequencing and chromosome conformation capture technologies.</title>
        <authorList>
            <person name="Zhang L."/>
            <person name="Cai X."/>
            <person name="Wu J."/>
            <person name="Liu M."/>
            <person name="Grob S."/>
            <person name="Cheng F."/>
            <person name="Liang J."/>
            <person name="Cai C."/>
            <person name="Liu Z."/>
            <person name="Liu B."/>
            <person name="Wang F."/>
            <person name="Li S."/>
            <person name="Liu F."/>
            <person name="Li X."/>
            <person name="Cheng L."/>
            <person name="Yang W."/>
            <person name="Li M.H."/>
            <person name="Grossniklaus U."/>
            <person name="Zheng H."/>
            <person name="Wang X."/>
        </authorList>
    </citation>
    <scope>NUCLEOTIDE SEQUENCE [LARGE SCALE GENOMIC DNA]</scope>
    <source>
        <strain evidence="4 5">cv. Chiifu-401-42</strain>
    </source>
</reference>
<organism evidence="4 5">
    <name type="scientific">Brassica campestris</name>
    <name type="common">Field mustard</name>
    <dbReference type="NCBI Taxonomy" id="3711"/>
    <lineage>
        <taxon>Eukaryota</taxon>
        <taxon>Viridiplantae</taxon>
        <taxon>Streptophyta</taxon>
        <taxon>Embryophyta</taxon>
        <taxon>Tracheophyta</taxon>
        <taxon>Spermatophyta</taxon>
        <taxon>Magnoliopsida</taxon>
        <taxon>eudicotyledons</taxon>
        <taxon>Gunneridae</taxon>
        <taxon>Pentapetalae</taxon>
        <taxon>rosids</taxon>
        <taxon>malvids</taxon>
        <taxon>Brassicales</taxon>
        <taxon>Brassicaceae</taxon>
        <taxon>Brassiceae</taxon>
        <taxon>Brassica</taxon>
    </lineage>
</organism>
<accession>M4F9D4</accession>
<feature type="compositionally biased region" description="Gly residues" evidence="1">
    <location>
        <begin position="602"/>
        <end position="623"/>
    </location>
</feature>
<dbReference type="PANTHER" id="PTHR35483:SF1">
    <property type="entry name" value="GLYCINE-RICH PROTEIN-RELATED"/>
    <property type="match status" value="1"/>
</dbReference>
<dbReference type="Pfam" id="PF00646">
    <property type="entry name" value="F-box"/>
    <property type="match status" value="1"/>
</dbReference>
<dbReference type="SMART" id="SM00256">
    <property type="entry name" value="FBOX"/>
    <property type="match status" value="1"/>
</dbReference>